<evidence type="ECO:0000313" key="4">
    <source>
        <dbReference type="Proteomes" id="UP000182510"/>
    </source>
</evidence>
<name>A0A1L3J4S5_9FLAO</name>
<dbReference type="PANTHER" id="PTHR34477:SF5">
    <property type="entry name" value="BSL5627 PROTEIN"/>
    <property type="match status" value="1"/>
</dbReference>
<dbReference type="CDD" id="cd10448">
    <property type="entry name" value="GIY-YIG_unchar_3"/>
    <property type="match status" value="1"/>
</dbReference>
<keyword evidence="3" id="KW-0540">Nuclease</keyword>
<dbReference type="InterPro" id="IPR035901">
    <property type="entry name" value="GIY-YIG_endonuc_sf"/>
</dbReference>
<dbReference type="EMBL" id="CP018153">
    <property type="protein sequence ID" value="APG60138.1"/>
    <property type="molecule type" value="Genomic_DNA"/>
</dbReference>
<sequence>MKEYYLYITTNNKKTVLYTGITNNLAKRIDQHYYESKNDKRSFAGKYNCYHLIYYECFNDPNEAILREKTIKKWRREKKDKLIQKFNPDWKFLENEL</sequence>
<evidence type="ECO:0000256" key="1">
    <source>
        <dbReference type="ARBA" id="ARBA00007435"/>
    </source>
</evidence>
<dbReference type="SMART" id="SM00465">
    <property type="entry name" value="GIYc"/>
    <property type="match status" value="1"/>
</dbReference>
<dbReference type="Gene3D" id="3.40.1440.10">
    <property type="entry name" value="GIY-YIG endonuclease"/>
    <property type="match status" value="1"/>
</dbReference>
<dbReference type="KEGG" id="grl:LPB144_06785"/>
<proteinExistence type="inferred from homology"/>
<gene>
    <name evidence="3" type="ORF">LPB144_06785</name>
</gene>
<dbReference type="SUPFAM" id="SSF82771">
    <property type="entry name" value="GIY-YIG endonuclease"/>
    <property type="match status" value="1"/>
</dbReference>
<evidence type="ECO:0000313" key="3">
    <source>
        <dbReference type="EMBL" id="APG60138.1"/>
    </source>
</evidence>
<dbReference type="PANTHER" id="PTHR34477">
    <property type="entry name" value="UPF0213 PROTEIN YHBQ"/>
    <property type="match status" value="1"/>
</dbReference>
<dbReference type="AlphaFoldDB" id="A0A1L3J4S5"/>
<organism evidence="3 4">
    <name type="scientific">Christiangramia salexigens</name>
    <dbReference type="NCBI Taxonomy" id="1913577"/>
    <lineage>
        <taxon>Bacteria</taxon>
        <taxon>Pseudomonadati</taxon>
        <taxon>Bacteroidota</taxon>
        <taxon>Flavobacteriia</taxon>
        <taxon>Flavobacteriales</taxon>
        <taxon>Flavobacteriaceae</taxon>
        <taxon>Christiangramia</taxon>
    </lineage>
</organism>
<accession>A0A1L3J4S5</accession>
<dbReference type="InterPro" id="IPR000305">
    <property type="entry name" value="GIY-YIG_endonuc"/>
</dbReference>
<comment type="similarity">
    <text evidence="1">Belongs to the UPF0213 family.</text>
</comment>
<dbReference type="Proteomes" id="UP000182510">
    <property type="component" value="Chromosome"/>
</dbReference>
<dbReference type="RefSeq" id="WP_072552785.1">
    <property type="nucleotide sequence ID" value="NZ_CP018153.1"/>
</dbReference>
<evidence type="ECO:0000259" key="2">
    <source>
        <dbReference type="PROSITE" id="PS50164"/>
    </source>
</evidence>
<protein>
    <submittedName>
        <fullName evidence="3">Endonuclease</fullName>
    </submittedName>
</protein>
<dbReference type="GO" id="GO:0004519">
    <property type="term" value="F:endonuclease activity"/>
    <property type="evidence" value="ECO:0007669"/>
    <property type="project" value="UniProtKB-KW"/>
</dbReference>
<keyword evidence="3" id="KW-0378">Hydrolase</keyword>
<dbReference type="OrthoDB" id="9807770at2"/>
<keyword evidence="4" id="KW-1185">Reference proteome</keyword>
<dbReference type="Pfam" id="PF01541">
    <property type="entry name" value="GIY-YIG"/>
    <property type="match status" value="1"/>
</dbReference>
<dbReference type="PROSITE" id="PS50164">
    <property type="entry name" value="GIY_YIG"/>
    <property type="match status" value="1"/>
</dbReference>
<keyword evidence="3" id="KW-0255">Endonuclease</keyword>
<dbReference type="InterPro" id="IPR050190">
    <property type="entry name" value="UPF0213_domain"/>
</dbReference>
<feature type="domain" description="GIY-YIG" evidence="2">
    <location>
        <begin position="2"/>
        <end position="81"/>
    </location>
</feature>
<reference evidence="3 4" key="1">
    <citation type="submission" date="2016-11" db="EMBL/GenBank/DDBJ databases">
        <title>Gramella sp. LPB0144 isolated from marine environment.</title>
        <authorList>
            <person name="Kim E."/>
            <person name="Yi H."/>
        </authorList>
    </citation>
    <scope>NUCLEOTIDE SEQUENCE [LARGE SCALE GENOMIC DNA]</scope>
    <source>
        <strain evidence="3 4">LPB0144</strain>
    </source>
</reference>